<dbReference type="AlphaFoldDB" id="A0AAP0P2E2"/>
<evidence type="ECO:0000313" key="2">
    <source>
        <dbReference type="Proteomes" id="UP001420932"/>
    </source>
</evidence>
<comment type="caution">
    <text evidence="1">The sequence shown here is derived from an EMBL/GenBank/DDBJ whole genome shotgun (WGS) entry which is preliminary data.</text>
</comment>
<sequence length="66" mass="7170">MPKKSSLMELGGVKAMGVQLEEEYSSVDDSHGTIIPGAFFERLSLSLQETFDGGHGEASFPIYLFS</sequence>
<dbReference type="Proteomes" id="UP001420932">
    <property type="component" value="Unassembled WGS sequence"/>
</dbReference>
<dbReference type="EMBL" id="JBBNAF010000007">
    <property type="protein sequence ID" value="KAK9127883.1"/>
    <property type="molecule type" value="Genomic_DNA"/>
</dbReference>
<organism evidence="1 2">
    <name type="scientific">Stephania yunnanensis</name>
    <dbReference type="NCBI Taxonomy" id="152371"/>
    <lineage>
        <taxon>Eukaryota</taxon>
        <taxon>Viridiplantae</taxon>
        <taxon>Streptophyta</taxon>
        <taxon>Embryophyta</taxon>
        <taxon>Tracheophyta</taxon>
        <taxon>Spermatophyta</taxon>
        <taxon>Magnoliopsida</taxon>
        <taxon>Ranunculales</taxon>
        <taxon>Menispermaceae</taxon>
        <taxon>Menispermoideae</taxon>
        <taxon>Cissampelideae</taxon>
        <taxon>Stephania</taxon>
    </lineage>
</organism>
<name>A0AAP0P2E2_9MAGN</name>
<proteinExistence type="predicted"/>
<keyword evidence="2" id="KW-1185">Reference proteome</keyword>
<evidence type="ECO:0000313" key="1">
    <source>
        <dbReference type="EMBL" id="KAK9127883.1"/>
    </source>
</evidence>
<reference evidence="1 2" key="1">
    <citation type="submission" date="2024-01" db="EMBL/GenBank/DDBJ databases">
        <title>Genome assemblies of Stephania.</title>
        <authorList>
            <person name="Yang L."/>
        </authorList>
    </citation>
    <scope>NUCLEOTIDE SEQUENCE [LARGE SCALE GENOMIC DNA]</scope>
    <source>
        <strain evidence="1">YNDBR</strain>
        <tissue evidence="1">Leaf</tissue>
    </source>
</reference>
<gene>
    <name evidence="1" type="ORF">Syun_016680</name>
</gene>
<protein>
    <submittedName>
        <fullName evidence="1">Uncharacterized protein</fullName>
    </submittedName>
</protein>
<accession>A0AAP0P2E2</accession>